<name>A0ABT4KYG1_9SPHI</name>
<dbReference type="Proteomes" id="UP001144341">
    <property type="component" value="Unassembled WGS sequence"/>
</dbReference>
<accession>A0ABT4KYG1</accession>
<gene>
    <name evidence="1" type="ORF">O0931_06265</name>
</gene>
<dbReference type="RefSeq" id="WP_269414700.1">
    <property type="nucleotide sequence ID" value="NZ_JAPWGL010000002.1"/>
</dbReference>
<keyword evidence="2" id="KW-1185">Reference proteome</keyword>
<sequence length="400" mass="43201">MRPIGNLDVVDPINGCSGWGLDPDTPYANIAIHFYANAEAGTPGSVFLGSTTANLPRPDVNSATGYPGNHGFNWVMPTYFMTPFRPKIYAYAIDTSGSGINPLLGGAPKIMPFLVRTITNNASTWPITISASSRWGSAISSLKWKSLEFIDAMDHGRLLQSACQFYDYINSWGPECYNPTEAGNDSDGGGEGSSTQIISMQANANQMTTSCNMAFYCPPGSTTDGCSSGPINTTVLSGFTFSKVVTIGISAAVSNAERVIKYDTTYQVPNNETHLGYAVFEAIANYVNAGNFTRVLLYDKLNHTYSQASPTSTFQGTNKPVIISTTDYNWAIGLYTPLVKDNQPYYGYMGDGTFIKSNYVQQMSNLTAGASYTFTGYLIIGNVSEVMNTLADLITVYPNT</sequence>
<reference evidence="1" key="1">
    <citation type="submission" date="2022-12" db="EMBL/GenBank/DDBJ databases">
        <title>Genome sequence of SJ11.</title>
        <authorList>
            <person name="Woo H."/>
        </authorList>
    </citation>
    <scope>NUCLEOTIDE SEQUENCE</scope>
    <source>
        <strain evidence="1">SJ11</strain>
    </source>
</reference>
<evidence type="ECO:0000313" key="2">
    <source>
        <dbReference type="Proteomes" id="UP001144341"/>
    </source>
</evidence>
<dbReference type="EMBL" id="JAPWGL010000002">
    <property type="protein sequence ID" value="MCZ4222898.1"/>
    <property type="molecule type" value="Genomic_DNA"/>
</dbReference>
<proteinExistence type="predicted"/>
<protein>
    <submittedName>
        <fullName evidence="1">Uncharacterized protein</fullName>
    </submittedName>
</protein>
<evidence type="ECO:0000313" key="1">
    <source>
        <dbReference type="EMBL" id="MCZ4222898.1"/>
    </source>
</evidence>
<organism evidence="1 2">
    <name type="scientific">Pedobacter rhodius</name>
    <dbReference type="NCBI Taxonomy" id="3004098"/>
    <lineage>
        <taxon>Bacteria</taxon>
        <taxon>Pseudomonadati</taxon>
        <taxon>Bacteroidota</taxon>
        <taxon>Sphingobacteriia</taxon>
        <taxon>Sphingobacteriales</taxon>
        <taxon>Sphingobacteriaceae</taxon>
        <taxon>Pedobacter</taxon>
    </lineage>
</organism>
<comment type="caution">
    <text evidence="1">The sequence shown here is derived from an EMBL/GenBank/DDBJ whole genome shotgun (WGS) entry which is preliminary data.</text>
</comment>